<keyword evidence="6 8" id="KW-0472">Membrane</keyword>
<keyword evidence="3" id="KW-1003">Cell membrane</keyword>
<dbReference type="AlphaFoldDB" id="A0A1I4L1U2"/>
<keyword evidence="2" id="KW-0813">Transport</keyword>
<organism evidence="10 11">
    <name type="scientific">Streptomyces pini</name>
    <dbReference type="NCBI Taxonomy" id="1520580"/>
    <lineage>
        <taxon>Bacteria</taxon>
        <taxon>Bacillati</taxon>
        <taxon>Actinomycetota</taxon>
        <taxon>Actinomycetes</taxon>
        <taxon>Kitasatosporales</taxon>
        <taxon>Streptomycetaceae</taxon>
        <taxon>Streptomyces</taxon>
    </lineage>
</organism>
<dbReference type="InterPro" id="IPR020846">
    <property type="entry name" value="MFS_dom"/>
</dbReference>
<dbReference type="InterPro" id="IPR036259">
    <property type="entry name" value="MFS_trans_sf"/>
</dbReference>
<evidence type="ECO:0000313" key="11">
    <source>
        <dbReference type="Proteomes" id="UP000198928"/>
    </source>
</evidence>
<dbReference type="InterPro" id="IPR011701">
    <property type="entry name" value="MFS"/>
</dbReference>
<dbReference type="Pfam" id="PF07690">
    <property type="entry name" value="MFS_1"/>
    <property type="match status" value="1"/>
</dbReference>
<dbReference type="GO" id="GO:0005886">
    <property type="term" value="C:plasma membrane"/>
    <property type="evidence" value="ECO:0007669"/>
    <property type="project" value="UniProtKB-SubCell"/>
</dbReference>
<feature type="transmembrane region" description="Helical" evidence="8">
    <location>
        <begin position="337"/>
        <end position="356"/>
    </location>
</feature>
<feature type="transmembrane region" description="Helical" evidence="8">
    <location>
        <begin position="213"/>
        <end position="233"/>
    </location>
</feature>
<feature type="transmembrane region" description="Helical" evidence="8">
    <location>
        <begin position="279"/>
        <end position="295"/>
    </location>
</feature>
<dbReference type="Gene3D" id="1.20.1250.20">
    <property type="entry name" value="MFS general substrate transporter like domains"/>
    <property type="match status" value="1"/>
</dbReference>
<feature type="transmembrane region" description="Helical" evidence="8">
    <location>
        <begin position="16"/>
        <end position="37"/>
    </location>
</feature>
<feature type="domain" description="Major facilitator superfamily (MFS) profile" evidence="9">
    <location>
        <begin position="15"/>
        <end position="390"/>
    </location>
</feature>
<evidence type="ECO:0000256" key="2">
    <source>
        <dbReference type="ARBA" id="ARBA00022448"/>
    </source>
</evidence>
<keyword evidence="5 8" id="KW-1133">Transmembrane helix</keyword>
<feature type="transmembrane region" description="Helical" evidence="8">
    <location>
        <begin position="110"/>
        <end position="130"/>
    </location>
</feature>
<dbReference type="GO" id="GO:0022857">
    <property type="term" value="F:transmembrane transporter activity"/>
    <property type="evidence" value="ECO:0007669"/>
    <property type="project" value="InterPro"/>
</dbReference>
<evidence type="ECO:0000256" key="4">
    <source>
        <dbReference type="ARBA" id="ARBA00022692"/>
    </source>
</evidence>
<dbReference type="PANTHER" id="PTHR23517">
    <property type="entry name" value="RESISTANCE PROTEIN MDTM, PUTATIVE-RELATED-RELATED"/>
    <property type="match status" value="1"/>
</dbReference>
<feature type="transmembrane region" description="Helical" evidence="8">
    <location>
        <begin position="368"/>
        <end position="386"/>
    </location>
</feature>
<evidence type="ECO:0000256" key="5">
    <source>
        <dbReference type="ARBA" id="ARBA00022989"/>
    </source>
</evidence>
<dbReference type="Proteomes" id="UP000198928">
    <property type="component" value="Unassembled WGS sequence"/>
</dbReference>
<feature type="transmembrane region" description="Helical" evidence="8">
    <location>
        <begin position="80"/>
        <end position="98"/>
    </location>
</feature>
<evidence type="ECO:0000256" key="3">
    <source>
        <dbReference type="ARBA" id="ARBA00022475"/>
    </source>
</evidence>
<sequence length="415" mass="42493">MNPPEEGRSVGRPAPLVILLLASTLTIMAGAVVAPVLEVIRSDLGVGGTAAGLIITTHGLATALASPLAGWLIDRWGVRAPLAGGLVLYGVAGGAGMFTESYAALIASRFVFGLGAAAVFTGTTVALLAYYRGTARDKVMGWRSTAISLGGVAWPLLAGALGEFSWHTPFAIYTLGIPLGLATLLVLPRAAAETDRDEKGGGILPLLRRRPAILGYYAMLIVASLLLYSLAVFAPIRLGEVGVRAPFVVALISMANSVAMTLVGLAYAKARAGLGYRRLLQLVALLWVTAFAIMSTTGSPVLIAVAMGLFGLGMGLQMPAVTVLIGDSAPPDLRGQATALSGTASFAGQFVSPLLLGPLVDTTSVRTGYLAATGIALVLLIVLLVVRLNDPGENAGEQDVPKDSAVPAAGTTKEA</sequence>
<reference evidence="11" key="1">
    <citation type="submission" date="2016-10" db="EMBL/GenBank/DDBJ databases">
        <authorList>
            <person name="Varghese N."/>
            <person name="Submissions S."/>
        </authorList>
    </citation>
    <scope>NUCLEOTIDE SEQUENCE [LARGE SCALE GENOMIC DNA]</scope>
    <source>
        <strain evidence="11">PL19</strain>
    </source>
</reference>
<dbReference type="CDD" id="cd17473">
    <property type="entry name" value="MFS_arabinose_efflux_permease_like"/>
    <property type="match status" value="1"/>
</dbReference>
<dbReference type="OrthoDB" id="9812221at2"/>
<feature type="transmembrane region" description="Helical" evidence="8">
    <location>
        <begin position="142"/>
        <end position="164"/>
    </location>
</feature>
<dbReference type="SUPFAM" id="SSF103473">
    <property type="entry name" value="MFS general substrate transporter"/>
    <property type="match status" value="1"/>
</dbReference>
<evidence type="ECO:0000313" key="10">
    <source>
        <dbReference type="EMBL" id="SFL84965.1"/>
    </source>
</evidence>
<dbReference type="InterPro" id="IPR050171">
    <property type="entry name" value="MFS_Transporters"/>
</dbReference>
<evidence type="ECO:0000256" key="7">
    <source>
        <dbReference type="SAM" id="MobiDB-lite"/>
    </source>
</evidence>
<feature type="transmembrane region" description="Helical" evidence="8">
    <location>
        <begin position="301"/>
        <end position="325"/>
    </location>
</feature>
<gene>
    <name evidence="10" type="ORF">SAMN05192584_12930</name>
</gene>
<keyword evidence="4 8" id="KW-0812">Transmembrane</keyword>
<evidence type="ECO:0000256" key="8">
    <source>
        <dbReference type="SAM" id="Phobius"/>
    </source>
</evidence>
<protein>
    <submittedName>
        <fullName evidence="10">Predicted arabinose efflux permease, MFS family</fullName>
    </submittedName>
</protein>
<evidence type="ECO:0000259" key="9">
    <source>
        <dbReference type="PROSITE" id="PS50850"/>
    </source>
</evidence>
<evidence type="ECO:0000256" key="6">
    <source>
        <dbReference type="ARBA" id="ARBA00023136"/>
    </source>
</evidence>
<dbReference type="EMBL" id="FOSG01000029">
    <property type="protein sequence ID" value="SFL84965.1"/>
    <property type="molecule type" value="Genomic_DNA"/>
</dbReference>
<proteinExistence type="predicted"/>
<feature type="transmembrane region" description="Helical" evidence="8">
    <location>
        <begin position="245"/>
        <end position="267"/>
    </location>
</feature>
<keyword evidence="11" id="KW-1185">Reference proteome</keyword>
<dbReference type="PANTHER" id="PTHR23517:SF3">
    <property type="entry name" value="INTEGRAL MEMBRANE TRANSPORT PROTEIN"/>
    <property type="match status" value="1"/>
</dbReference>
<comment type="subcellular location">
    <subcellularLocation>
        <location evidence="1">Cell membrane</location>
        <topology evidence="1">Multi-pass membrane protein</topology>
    </subcellularLocation>
</comment>
<dbReference type="RefSeq" id="WP_093852306.1">
    <property type="nucleotide sequence ID" value="NZ_FOSG01000029.1"/>
</dbReference>
<feature type="transmembrane region" description="Helical" evidence="8">
    <location>
        <begin position="170"/>
        <end position="192"/>
    </location>
</feature>
<feature type="transmembrane region" description="Helical" evidence="8">
    <location>
        <begin position="49"/>
        <end position="73"/>
    </location>
</feature>
<accession>A0A1I4L1U2</accession>
<evidence type="ECO:0000256" key="1">
    <source>
        <dbReference type="ARBA" id="ARBA00004651"/>
    </source>
</evidence>
<feature type="region of interest" description="Disordered" evidence="7">
    <location>
        <begin position="393"/>
        <end position="415"/>
    </location>
</feature>
<name>A0A1I4L1U2_9ACTN</name>
<dbReference type="PROSITE" id="PS50850">
    <property type="entry name" value="MFS"/>
    <property type="match status" value="1"/>
</dbReference>